<dbReference type="STRING" id="7574.A0A2R2MN97"/>
<dbReference type="RefSeq" id="XP_023931708.1">
    <property type="nucleotide sequence ID" value="XM_024075940.1"/>
</dbReference>
<dbReference type="InterPro" id="IPR000156">
    <property type="entry name" value="Ran_bind_dom"/>
</dbReference>
<dbReference type="GO" id="GO:0005643">
    <property type="term" value="C:nuclear pore"/>
    <property type="evidence" value="ECO:0007669"/>
    <property type="project" value="TreeGrafter"/>
</dbReference>
<dbReference type="InterPro" id="IPR045255">
    <property type="entry name" value="RanBP1-like"/>
</dbReference>
<keyword evidence="3" id="KW-1185">Reference proteome</keyword>
<dbReference type="KEGG" id="lak:106170834"/>
<name>A0A2R2MN97_LINAN</name>
<evidence type="ECO:0000313" key="3">
    <source>
        <dbReference type="Proteomes" id="UP000085678"/>
    </source>
</evidence>
<dbReference type="PANTHER" id="PTHR23138">
    <property type="entry name" value="RAN BINDING PROTEIN"/>
    <property type="match status" value="1"/>
</dbReference>
<dbReference type="GO" id="GO:0005096">
    <property type="term" value="F:GTPase activator activity"/>
    <property type="evidence" value="ECO:0007669"/>
    <property type="project" value="TreeGrafter"/>
</dbReference>
<evidence type="ECO:0000256" key="1">
    <source>
        <dbReference type="SAM" id="MobiDB-lite"/>
    </source>
</evidence>
<dbReference type="Proteomes" id="UP000085678">
    <property type="component" value="Unplaced"/>
</dbReference>
<evidence type="ECO:0000313" key="4">
    <source>
        <dbReference type="RefSeq" id="XP_023931708.1"/>
    </source>
</evidence>
<reference evidence="4" key="2">
    <citation type="submission" date="2025-08" db="UniProtKB">
        <authorList>
            <consortium name="RefSeq"/>
        </authorList>
    </citation>
    <scope>IDENTIFICATION</scope>
</reference>
<dbReference type="OrthoDB" id="2357150at2759"/>
<dbReference type="SUPFAM" id="SSF50729">
    <property type="entry name" value="PH domain-like"/>
    <property type="match status" value="1"/>
</dbReference>
<feature type="compositionally biased region" description="Acidic residues" evidence="1">
    <location>
        <begin position="67"/>
        <end position="82"/>
    </location>
</feature>
<accession>A0A2R2MN97</accession>
<feature type="domain" description="RanBD1" evidence="2">
    <location>
        <begin position="120"/>
        <end position="262"/>
    </location>
</feature>
<dbReference type="Gene3D" id="2.30.29.30">
    <property type="entry name" value="Pleckstrin-homology domain (PH domain)/Phosphotyrosine-binding domain (PTB)"/>
    <property type="match status" value="1"/>
</dbReference>
<protein>
    <submittedName>
        <fullName evidence="4">Nucleolin-like</fullName>
    </submittedName>
</protein>
<sequence length="320" mass="36305">MTKNKEIARKAKKPVFSTPQPKKVNKPNTAKNIPKSAPPKKNQQSPQNVRKKGKEAPKIIPIKFEQESEEESEEESLSDEELTNVLEKKLNKKMKNGKKGLNHEEESDDDDDDVEDDDMDSEDIEEESDDEDDDDEDDGDEEEDDDEDDEQVLFEKRGTLSYKEGDKWKTVGMGNFKVIYDDDVNGSRIYMCSDDDQMLCSHLILQEMSIECNEKLKSCTWDAHDFATDEAVRKNFRIQFSSAQAVKEFKDVFNQGLDLARESELSEKDIITVPSEIMTPEVAGIGATPGEENDVPFYQQGATLKDLVQGALDTKEEKEG</sequence>
<proteinExistence type="predicted"/>
<feature type="compositionally biased region" description="Acidic residues" evidence="1">
    <location>
        <begin position="105"/>
        <end position="152"/>
    </location>
</feature>
<dbReference type="PROSITE" id="PS50196">
    <property type="entry name" value="RANBD1"/>
    <property type="match status" value="1"/>
</dbReference>
<reference evidence="4" key="1">
    <citation type="journal article" date="2015" name="Nat. Commun.">
        <title>The Lingula genome provides insights into brachiopod evolution and the origin of phosphate biomineralization.</title>
        <authorList>
            <person name="Luo Y.J."/>
            <person name="Takeuchi T."/>
            <person name="Koyanagi R."/>
            <person name="Yamada L."/>
            <person name="Kanda M."/>
            <person name="Khalturina M."/>
            <person name="Fujie M."/>
            <person name="Yamasaki S.I."/>
            <person name="Endo K."/>
            <person name="Satoh N."/>
        </authorList>
    </citation>
    <scope>NUCLEOTIDE SEQUENCE</scope>
</reference>
<dbReference type="PANTHER" id="PTHR23138:SF87">
    <property type="entry name" value="E3 SUMO-PROTEIN LIGASE RANBP2"/>
    <property type="match status" value="1"/>
</dbReference>
<gene>
    <name evidence="4" type="primary">LOC106170834</name>
</gene>
<feature type="region of interest" description="Disordered" evidence="1">
    <location>
        <begin position="1"/>
        <end position="156"/>
    </location>
</feature>
<evidence type="ECO:0000259" key="2">
    <source>
        <dbReference type="PROSITE" id="PS50196"/>
    </source>
</evidence>
<dbReference type="InParanoid" id="A0A2R2MN97"/>
<organism evidence="3 4">
    <name type="scientific">Lingula anatina</name>
    <name type="common">Brachiopod</name>
    <name type="synonym">Lingula unguis</name>
    <dbReference type="NCBI Taxonomy" id="7574"/>
    <lineage>
        <taxon>Eukaryota</taxon>
        <taxon>Metazoa</taxon>
        <taxon>Spiralia</taxon>
        <taxon>Lophotrochozoa</taxon>
        <taxon>Brachiopoda</taxon>
        <taxon>Linguliformea</taxon>
        <taxon>Lingulata</taxon>
        <taxon>Lingulida</taxon>
        <taxon>Linguloidea</taxon>
        <taxon>Lingulidae</taxon>
        <taxon>Lingula</taxon>
    </lineage>
</organism>
<dbReference type="GeneID" id="106170834"/>
<dbReference type="AlphaFoldDB" id="A0A2R2MN97"/>
<dbReference type="Pfam" id="PF00638">
    <property type="entry name" value="Ran_BP1"/>
    <property type="match status" value="1"/>
</dbReference>
<feature type="compositionally biased region" description="Basic residues" evidence="1">
    <location>
        <begin position="90"/>
        <end position="100"/>
    </location>
</feature>
<dbReference type="InterPro" id="IPR011993">
    <property type="entry name" value="PH-like_dom_sf"/>
</dbReference>
<dbReference type="GO" id="GO:0005737">
    <property type="term" value="C:cytoplasm"/>
    <property type="evidence" value="ECO:0007669"/>
    <property type="project" value="TreeGrafter"/>
</dbReference>